<evidence type="ECO:0000256" key="1">
    <source>
        <dbReference type="ARBA" id="ARBA00000901"/>
    </source>
</evidence>
<evidence type="ECO:0000256" key="7">
    <source>
        <dbReference type="ARBA" id="ARBA00022605"/>
    </source>
</evidence>
<name>A0A644Z4X3_9ZZZZ</name>
<dbReference type="Pfam" id="PF00977">
    <property type="entry name" value="His_biosynth"/>
    <property type="match status" value="1"/>
</dbReference>
<dbReference type="InterPro" id="IPR011060">
    <property type="entry name" value="RibuloseP-bd_barrel"/>
</dbReference>
<dbReference type="InterPro" id="IPR013785">
    <property type="entry name" value="Aldolase_TIM"/>
</dbReference>
<dbReference type="HAMAP" id="MF_01014">
    <property type="entry name" value="HisA"/>
    <property type="match status" value="1"/>
</dbReference>
<keyword evidence="8" id="KW-0368">Histidine biosynthesis</keyword>
<organism evidence="10">
    <name type="scientific">bioreactor metagenome</name>
    <dbReference type="NCBI Taxonomy" id="1076179"/>
    <lineage>
        <taxon>unclassified sequences</taxon>
        <taxon>metagenomes</taxon>
        <taxon>ecological metagenomes</taxon>
    </lineage>
</organism>
<comment type="caution">
    <text evidence="10">The sequence shown here is derived from an EMBL/GenBank/DDBJ whole genome shotgun (WGS) entry which is preliminary data.</text>
</comment>
<dbReference type="GO" id="GO:0005737">
    <property type="term" value="C:cytoplasm"/>
    <property type="evidence" value="ECO:0007669"/>
    <property type="project" value="UniProtKB-SubCell"/>
</dbReference>
<dbReference type="InterPro" id="IPR044524">
    <property type="entry name" value="Isoase_HisA-like"/>
</dbReference>
<dbReference type="GO" id="GO:0000162">
    <property type="term" value="P:L-tryptophan biosynthetic process"/>
    <property type="evidence" value="ECO:0007669"/>
    <property type="project" value="TreeGrafter"/>
</dbReference>
<dbReference type="InterPro" id="IPR006063">
    <property type="entry name" value="HisA_bact_arch"/>
</dbReference>
<dbReference type="InterPro" id="IPR023016">
    <property type="entry name" value="HisA/PriA"/>
</dbReference>
<dbReference type="UniPathway" id="UPA00031">
    <property type="reaction ID" value="UER00009"/>
</dbReference>
<evidence type="ECO:0000256" key="4">
    <source>
        <dbReference type="ARBA" id="ARBA00009667"/>
    </source>
</evidence>
<comment type="similarity">
    <text evidence="4">Belongs to the HisA/HisF family.</text>
</comment>
<dbReference type="SUPFAM" id="SSF51366">
    <property type="entry name" value="Ribulose-phoshate binding barrel"/>
    <property type="match status" value="1"/>
</dbReference>
<dbReference type="PANTHER" id="PTHR43090">
    <property type="entry name" value="1-(5-PHOSPHORIBOSYL)-5-[(5-PHOSPHORIBOSYLAMINO)METHYLIDENEAMINO] IMIDAZOLE-4-CARBOXAMIDE ISOMERASE"/>
    <property type="match status" value="1"/>
</dbReference>
<protein>
    <recommendedName>
        <fullName evidence="5">1-(5-phosphoribosyl)-5-[(5-phosphoribosylamino)methylideneamino]imidazole-4-carboxamideisomerase</fullName>
        <ecNumber evidence="5">5.3.1.16</ecNumber>
    </recommendedName>
</protein>
<dbReference type="AlphaFoldDB" id="A0A644Z4X3"/>
<dbReference type="EC" id="5.3.1.16" evidence="5"/>
<keyword evidence="6" id="KW-0963">Cytoplasm</keyword>
<reference evidence="10" key="1">
    <citation type="submission" date="2019-08" db="EMBL/GenBank/DDBJ databases">
        <authorList>
            <person name="Kucharzyk K."/>
            <person name="Murdoch R.W."/>
            <person name="Higgins S."/>
            <person name="Loffler F."/>
        </authorList>
    </citation>
    <scope>NUCLEOTIDE SEQUENCE</scope>
</reference>
<evidence type="ECO:0000256" key="6">
    <source>
        <dbReference type="ARBA" id="ARBA00022490"/>
    </source>
</evidence>
<keyword evidence="7" id="KW-0028">Amino-acid biosynthesis</keyword>
<evidence type="ECO:0000256" key="3">
    <source>
        <dbReference type="ARBA" id="ARBA00005133"/>
    </source>
</evidence>
<comment type="pathway">
    <text evidence="3">Amino-acid biosynthesis; L-histidine biosynthesis; L-histidine from 5-phospho-alpha-D-ribose 1-diphosphate: step 4/9.</text>
</comment>
<dbReference type="CDD" id="cd04732">
    <property type="entry name" value="HisA"/>
    <property type="match status" value="1"/>
</dbReference>
<dbReference type="GO" id="GO:0003949">
    <property type="term" value="F:1-(5-phosphoribosyl)-5-[(5-phosphoribosylamino)methylideneamino]imidazole-4-carboxamide isomerase activity"/>
    <property type="evidence" value="ECO:0007669"/>
    <property type="project" value="UniProtKB-EC"/>
</dbReference>
<dbReference type="InterPro" id="IPR006062">
    <property type="entry name" value="His_biosynth"/>
</dbReference>
<evidence type="ECO:0000256" key="2">
    <source>
        <dbReference type="ARBA" id="ARBA00004496"/>
    </source>
</evidence>
<comment type="subcellular location">
    <subcellularLocation>
        <location evidence="2">Cytoplasm</location>
    </subcellularLocation>
</comment>
<gene>
    <name evidence="10" type="primary">hisA_21</name>
    <name evidence="10" type="ORF">SDC9_82202</name>
</gene>
<dbReference type="PANTHER" id="PTHR43090:SF2">
    <property type="entry name" value="1-(5-PHOSPHORIBOSYL)-5-[(5-PHOSPHORIBOSYLAMINO)METHYLIDENEAMINO] IMIDAZOLE-4-CARBOXAMIDE ISOMERASE"/>
    <property type="match status" value="1"/>
</dbReference>
<dbReference type="GO" id="GO:0000105">
    <property type="term" value="P:L-histidine biosynthetic process"/>
    <property type="evidence" value="ECO:0007669"/>
    <property type="project" value="UniProtKB-UniPathway"/>
</dbReference>
<evidence type="ECO:0000256" key="9">
    <source>
        <dbReference type="ARBA" id="ARBA00023235"/>
    </source>
</evidence>
<evidence type="ECO:0000256" key="8">
    <source>
        <dbReference type="ARBA" id="ARBA00023102"/>
    </source>
</evidence>
<comment type="catalytic activity">
    <reaction evidence="1">
        <text>1-(5-phospho-beta-D-ribosyl)-5-[(5-phospho-beta-D-ribosylamino)methylideneamino]imidazole-4-carboxamide = 5-[(5-phospho-1-deoxy-D-ribulos-1-ylimino)methylamino]-1-(5-phospho-beta-D-ribosyl)imidazole-4-carboxamide</text>
        <dbReference type="Rhea" id="RHEA:15469"/>
        <dbReference type="ChEBI" id="CHEBI:58435"/>
        <dbReference type="ChEBI" id="CHEBI:58525"/>
        <dbReference type="EC" id="5.3.1.16"/>
    </reaction>
</comment>
<evidence type="ECO:0000256" key="5">
    <source>
        <dbReference type="ARBA" id="ARBA00012550"/>
    </source>
</evidence>
<dbReference type="Gene3D" id="3.20.20.70">
    <property type="entry name" value="Aldolase class I"/>
    <property type="match status" value="1"/>
</dbReference>
<dbReference type="FunFam" id="3.20.20.70:FF:000009">
    <property type="entry name" value="1-(5-phosphoribosyl)-5-[(5-phosphoribosylamino)methylideneamino] imidazole-4-carboxamide isomerase"/>
    <property type="match status" value="1"/>
</dbReference>
<sequence length="240" mass="25762">MIILPAIDLKNGLCVRLQKGEFDTAHKVAESAMETAKRFSDAGARWIHMVDLDGARDGMRKNFPIIREIIDKSGLNVELGGGIKTIEDVNAVAEAGAGRFVIGSAAVTAPQVVDYAVARYGSRTAVGIDCLDGRVRISGWEADSGLDYIEFACKVEKQNVKYIVFTDIATDGMMTGPSFDKLKTLQNEVSCRIIASGGVTTLDDVKRLRDMGLYGAIIGKAYYAGTIDLAEAVKEGGSQC</sequence>
<keyword evidence="9 10" id="KW-0413">Isomerase</keyword>
<dbReference type="EMBL" id="VSSQ01007342">
    <property type="protein sequence ID" value="MPM35609.1"/>
    <property type="molecule type" value="Genomic_DNA"/>
</dbReference>
<evidence type="ECO:0000313" key="10">
    <source>
        <dbReference type="EMBL" id="MPM35609.1"/>
    </source>
</evidence>
<accession>A0A644Z4X3</accession>
<dbReference type="NCBIfam" id="TIGR00007">
    <property type="entry name" value="1-(5-phosphoribosyl)-5-[(5-phosphoribosylamino)methylideneamino]imidazole-4-carboxamide isomerase"/>
    <property type="match status" value="1"/>
</dbReference>
<proteinExistence type="inferred from homology"/>